<feature type="compositionally biased region" description="Polar residues" evidence="1">
    <location>
        <begin position="15"/>
        <end position="37"/>
    </location>
</feature>
<dbReference type="EMBL" id="JAULSV010000002">
    <property type="protein sequence ID" value="KAK0652890.1"/>
    <property type="molecule type" value="Genomic_DNA"/>
</dbReference>
<feature type="region of interest" description="Disordered" evidence="1">
    <location>
        <begin position="159"/>
        <end position="192"/>
    </location>
</feature>
<feature type="region of interest" description="Disordered" evidence="1">
    <location>
        <begin position="1"/>
        <end position="46"/>
    </location>
</feature>
<reference evidence="2" key="1">
    <citation type="submission" date="2023-06" db="EMBL/GenBank/DDBJ databases">
        <title>Genome-scale phylogeny and comparative genomics of the fungal order Sordariales.</title>
        <authorList>
            <consortium name="Lawrence Berkeley National Laboratory"/>
            <person name="Hensen N."/>
            <person name="Bonometti L."/>
            <person name="Westerberg I."/>
            <person name="Brannstrom I.O."/>
            <person name="Guillou S."/>
            <person name="Cros-Aarteil S."/>
            <person name="Calhoun S."/>
            <person name="Haridas S."/>
            <person name="Kuo A."/>
            <person name="Mondo S."/>
            <person name="Pangilinan J."/>
            <person name="Riley R."/>
            <person name="Labutti K."/>
            <person name="Andreopoulos B."/>
            <person name="Lipzen A."/>
            <person name="Chen C."/>
            <person name="Yanf M."/>
            <person name="Daum C."/>
            <person name="Ng V."/>
            <person name="Clum A."/>
            <person name="Steindorff A."/>
            <person name="Ohm R."/>
            <person name="Martin F."/>
            <person name="Silar P."/>
            <person name="Natvig D."/>
            <person name="Lalanne C."/>
            <person name="Gautier V."/>
            <person name="Ament-Velasquez S.L."/>
            <person name="Kruys A."/>
            <person name="Hutchinson M.I."/>
            <person name="Powell A.J."/>
            <person name="Barry K."/>
            <person name="Miller A.N."/>
            <person name="Grigoriev I.V."/>
            <person name="Debuchy R."/>
            <person name="Gladieux P."/>
            <person name="Thoren M.H."/>
            <person name="Johannesson H."/>
        </authorList>
    </citation>
    <scope>NUCLEOTIDE SEQUENCE</scope>
    <source>
        <strain evidence="2">SMH2532-1</strain>
    </source>
</reference>
<name>A0AA39YKW2_9PEZI</name>
<sequence length="269" mass="28701">MHRLLKDQRAPINAQLRSHTTASTQPRTSGTDATGRTLTDRTPRSAHVDELFPDFVATQGTVHPRRGQLDLSEAVGSRQALLEDLLTPSTGTSVHPQLPPPNTGEYSHSLPAGSTRSHRGQLGSDVESNPEPTGELGASRRFNAPRILPVSSIEALPHKNASTSQPMEHSGTSNLQQGHLLRGTRPPAGTARTRSYSFVEGDDRNLETTTAVIPDKRELLPTPSLDSPGCSVVDEGSQSEHRPALLAPSTSSGSVIWVGSQGDISTPLE</sequence>
<keyword evidence="3" id="KW-1185">Reference proteome</keyword>
<evidence type="ECO:0000313" key="3">
    <source>
        <dbReference type="Proteomes" id="UP001174936"/>
    </source>
</evidence>
<feature type="region of interest" description="Disordered" evidence="1">
    <location>
        <begin position="219"/>
        <end position="269"/>
    </location>
</feature>
<evidence type="ECO:0000313" key="2">
    <source>
        <dbReference type="EMBL" id="KAK0652890.1"/>
    </source>
</evidence>
<accession>A0AA39YKW2</accession>
<dbReference type="AlphaFoldDB" id="A0AA39YKW2"/>
<comment type="caution">
    <text evidence="2">The sequence shown here is derived from an EMBL/GenBank/DDBJ whole genome shotgun (WGS) entry which is preliminary data.</text>
</comment>
<feature type="compositionally biased region" description="Polar residues" evidence="1">
    <location>
        <begin position="160"/>
        <end position="177"/>
    </location>
</feature>
<protein>
    <submittedName>
        <fullName evidence="2">Uncharacterized protein</fullName>
    </submittedName>
</protein>
<organism evidence="2 3">
    <name type="scientific">Cercophora newfieldiana</name>
    <dbReference type="NCBI Taxonomy" id="92897"/>
    <lineage>
        <taxon>Eukaryota</taxon>
        <taxon>Fungi</taxon>
        <taxon>Dikarya</taxon>
        <taxon>Ascomycota</taxon>
        <taxon>Pezizomycotina</taxon>
        <taxon>Sordariomycetes</taxon>
        <taxon>Sordariomycetidae</taxon>
        <taxon>Sordariales</taxon>
        <taxon>Lasiosphaeriaceae</taxon>
        <taxon>Cercophora</taxon>
    </lineage>
</organism>
<gene>
    <name evidence="2" type="ORF">B0T16DRAFT_107112</name>
</gene>
<evidence type="ECO:0000256" key="1">
    <source>
        <dbReference type="SAM" id="MobiDB-lite"/>
    </source>
</evidence>
<dbReference type="Proteomes" id="UP001174936">
    <property type="component" value="Unassembled WGS sequence"/>
</dbReference>
<feature type="region of interest" description="Disordered" evidence="1">
    <location>
        <begin position="88"/>
        <end position="142"/>
    </location>
</feature>
<proteinExistence type="predicted"/>